<evidence type="ECO:0000256" key="3">
    <source>
        <dbReference type="ARBA" id="ARBA00022692"/>
    </source>
</evidence>
<evidence type="ECO:0000259" key="7">
    <source>
        <dbReference type="PROSITE" id="PS50850"/>
    </source>
</evidence>
<dbReference type="SUPFAM" id="SSF103473">
    <property type="entry name" value="MFS general substrate transporter"/>
    <property type="match status" value="1"/>
</dbReference>
<dbReference type="EMBL" id="CP104006">
    <property type="protein sequence ID" value="UWM44344.1"/>
    <property type="molecule type" value="Genomic_DNA"/>
</dbReference>
<keyword evidence="3 6" id="KW-0812">Transmembrane</keyword>
<protein>
    <submittedName>
        <fullName evidence="8">MFS transporter</fullName>
    </submittedName>
</protein>
<evidence type="ECO:0000313" key="8">
    <source>
        <dbReference type="EMBL" id="UWM44344.1"/>
    </source>
</evidence>
<feature type="transmembrane region" description="Helical" evidence="6">
    <location>
        <begin position="12"/>
        <end position="29"/>
    </location>
</feature>
<dbReference type="InterPro" id="IPR011701">
    <property type="entry name" value="MFS"/>
</dbReference>
<reference evidence="8" key="1">
    <citation type="submission" date="2022-08" db="EMBL/GenBank/DDBJ databases">
        <authorList>
            <person name="Bogun A."/>
            <person name="Kislichkina A."/>
            <person name="Solomentsev V."/>
            <person name="Skryabin Y."/>
            <person name="Sizova A."/>
            <person name="Platonov M."/>
            <person name="Dentovskaya S."/>
        </authorList>
    </citation>
    <scope>NUCLEOTIDE SEQUENCE</scope>
    <source>
        <strain evidence="8">SCPM-O-B-7604</strain>
    </source>
</reference>
<dbReference type="RefSeq" id="WP_050122237.1">
    <property type="nucleotide sequence ID" value="NZ_CABHWO010000118.1"/>
</dbReference>
<evidence type="ECO:0000256" key="2">
    <source>
        <dbReference type="ARBA" id="ARBA00022475"/>
    </source>
</evidence>
<dbReference type="PROSITE" id="PS50850">
    <property type="entry name" value="MFS"/>
    <property type="match status" value="1"/>
</dbReference>
<feature type="transmembrane region" description="Helical" evidence="6">
    <location>
        <begin position="299"/>
        <end position="318"/>
    </location>
</feature>
<dbReference type="Pfam" id="PF07690">
    <property type="entry name" value="MFS_1"/>
    <property type="match status" value="1"/>
</dbReference>
<dbReference type="Proteomes" id="UP001057860">
    <property type="component" value="Chromosome"/>
</dbReference>
<evidence type="ECO:0000313" key="9">
    <source>
        <dbReference type="Proteomes" id="UP001057860"/>
    </source>
</evidence>
<feature type="transmembrane region" description="Helical" evidence="6">
    <location>
        <begin position="214"/>
        <end position="237"/>
    </location>
</feature>
<feature type="transmembrane region" description="Helical" evidence="6">
    <location>
        <begin position="81"/>
        <end position="102"/>
    </location>
</feature>
<feature type="transmembrane region" description="Helical" evidence="6">
    <location>
        <begin position="167"/>
        <end position="187"/>
    </location>
</feature>
<evidence type="ECO:0000256" key="1">
    <source>
        <dbReference type="ARBA" id="ARBA00004651"/>
    </source>
</evidence>
<gene>
    <name evidence="8" type="ORF">N0H69_16910</name>
</gene>
<keyword evidence="4 6" id="KW-1133">Transmembrane helix</keyword>
<feature type="transmembrane region" description="Helical" evidence="6">
    <location>
        <begin position="339"/>
        <end position="357"/>
    </location>
</feature>
<dbReference type="GeneID" id="75141715"/>
<keyword evidence="5 6" id="KW-0472">Membrane</keyword>
<feature type="transmembrane region" description="Helical" evidence="6">
    <location>
        <begin position="139"/>
        <end position="161"/>
    </location>
</feature>
<comment type="subcellular location">
    <subcellularLocation>
        <location evidence="1">Cell membrane</location>
        <topology evidence="1">Multi-pass membrane protein</topology>
    </subcellularLocation>
</comment>
<evidence type="ECO:0000256" key="5">
    <source>
        <dbReference type="ARBA" id="ARBA00023136"/>
    </source>
</evidence>
<dbReference type="InterPro" id="IPR036259">
    <property type="entry name" value="MFS_trans_sf"/>
</dbReference>
<feature type="domain" description="Major facilitator superfamily (MFS) profile" evidence="7">
    <location>
        <begin position="15"/>
        <end position="385"/>
    </location>
</feature>
<keyword evidence="2" id="KW-1003">Cell membrane</keyword>
<dbReference type="InterPro" id="IPR050189">
    <property type="entry name" value="MFS_Efflux_Transporters"/>
</dbReference>
<dbReference type="PANTHER" id="PTHR43124">
    <property type="entry name" value="PURINE EFFLUX PUMP PBUE"/>
    <property type="match status" value="1"/>
</dbReference>
<name>A0ABY5UN09_9GAMM</name>
<dbReference type="Gene3D" id="1.20.1250.20">
    <property type="entry name" value="MFS general substrate transporter like domains"/>
    <property type="match status" value="1"/>
</dbReference>
<keyword evidence="9" id="KW-1185">Reference proteome</keyword>
<feature type="transmembrane region" description="Helical" evidence="6">
    <location>
        <begin position="249"/>
        <end position="268"/>
    </location>
</feature>
<dbReference type="PANTHER" id="PTHR43124:SF3">
    <property type="entry name" value="CHLORAMPHENICOL EFFLUX PUMP RV0191"/>
    <property type="match status" value="1"/>
</dbReference>
<feature type="transmembrane region" description="Helical" evidence="6">
    <location>
        <begin position="108"/>
        <end position="127"/>
    </location>
</feature>
<organism evidence="8 9">
    <name type="scientific">Yersinia alsatica</name>
    <dbReference type="NCBI Taxonomy" id="2890317"/>
    <lineage>
        <taxon>Bacteria</taxon>
        <taxon>Pseudomonadati</taxon>
        <taxon>Pseudomonadota</taxon>
        <taxon>Gammaproteobacteria</taxon>
        <taxon>Enterobacterales</taxon>
        <taxon>Yersiniaceae</taxon>
        <taxon>Yersinia</taxon>
    </lineage>
</organism>
<sequence>MIRVEAAARPFPLAALLALAMTGFIAIMTETLPAGLLPQISQGLAVSPALAGQLVTLYALGSLLAAIPLIALTRSWGRRKVLLSAIVGFFLFNTLTAISPWFSLTLLARFMAGAAAGLAWGLIAGYARRMVQPHQQGRAMAIAMTGTPTALALGVPLGAWLGTVLSWRSTFAIMSGLTLLLIIWVIAKVPDFPGQSSQQQQPVRKVFTTPGVRPILLVIVLWMLAHNILYTYIAPFIVPAGLGNQVDKVLLVFGISALAGIGFTGLVVDRWLRGAVLLSLTAFAVAALVLAIVGNSPAAVYSCMVLWGLSFGGAPTLLQTASADAAKQDADVAQSMIVVAWNLAIAGGGITGGLLLQSAGAVSFPWAVLGLLIIGLAIVWQAQRHGFKPGVRTAMGSAKC</sequence>
<accession>A0ABY5UN09</accession>
<evidence type="ECO:0000256" key="6">
    <source>
        <dbReference type="SAM" id="Phobius"/>
    </source>
</evidence>
<evidence type="ECO:0000256" key="4">
    <source>
        <dbReference type="ARBA" id="ARBA00022989"/>
    </source>
</evidence>
<feature type="transmembrane region" description="Helical" evidence="6">
    <location>
        <begin position="275"/>
        <end position="293"/>
    </location>
</feature>
<dbReference type="InterPro" id="IPR020846">
    <property type="entry name" value="MFS_dom"/>
</dbReference>
<proteinExistence type="predicted"/>
<feature type="transmembrane region" description="Helical" evidence="6">
    <location>
        <begin position="49"/>
        <end position="72"/>
    </location>
</feature>
<dbReference type="CDD" id="cd17324">
    <property type="entry name" value="MFS_NepI_like"/>
    <property type="match status" value="1"/>
</dbReference>
<feature type="transmembrane region" description="Helical" evidence="6">
    <location>
        <begin position="363"/>
        <end position="382"/>
    </location>
</feature>